<protein>
    <recommendedName>
        <fullName evidence="10">dITP/XTP pyrophosphatase</fullName>
        <ecNumber evidence="10">3.6.1.66</ecNumber>
    </recommendedName>
    <alternativeName>
        <fullName evidence="10">Non-canonical purine NTP pyrophosphatase</fullName>
    </alternativeName>
    <alternativeName>
        <fullName evidence="10">Non-standard purine NTP pyrophosphatase</fullName>
    </alternativeName>
    <alternativeName>
        <fullName evidence="10">Nucleoside-triphosphate diphosphatase</fullName>
    </alternativeName>
    <alternativeName>
        <fullName evidence="10">Nucleoside-triphosphate pyrophosphatase</fullName>
        <shortName evidence="10">NTPase</shortName>
    </alternativeName>
</protein>
<feature type="binding site" evidence="10">
    <location>
        <position position="39"/>
    </location>
    <ligand>
        <name>Mg(2+)</name>
        <dbReference type="ChEBI" id="CHEBI:18420"/>
    </ligand>
</feature>
<dbReference type="GO" id="GO:0036220">
    <property type="term" value="F:ITP diphosphatase activity"/>
    <property type="evidence" value="ECO:0007669"/>
    <property type="project" value="UniProtKB-UniRule"/>
</dbReference>
<dbReference type="NCBIfam" id="NF011398">
    <property type="entry name" value="PRK14823.1"/>
    <property type="match status" value="1"/>
</dbReference>
<dbReference type="GO" id="GO:0017111">
    <property type="term" value="F:ribonucleoside triphosphate phosphatase activity"/>
    <property type="evidence" value="ECO:0007669"/>
    <property type="project" value="InterPro"/>
</dbReference>
<dbReference type="SUPFAM" id="SSF52972">
    <property type="entry name" value="ITPase-like"/>
    <property type="match status" value="1"/>
</dbReference>
<comment type="function">
    <text evidence="10">Pyrophosphatase that catalyzes the hydrolysis of nucleoside triphosphates to their monophosphate derivatives, with a high preference for the non-canonical purine nucleotides XTP (xanthosine triphosphate), dITP (deoxyinosine triphosphate) and ITP. Seems to function as a house-cleaning enzyme that removes non-canonical purine nucleotides from the nucleotide pool, thus preventing their incorporation into DNA/RNA and avoiding chromosomal lesions.</text>
</comment>
<dbReference type="RefSeq" id="WP_095916666.1">
    <property type="nucleotide sequence ID" value="NZ_CP022388.1"/>
</dbReference>
<reference evidence="13" key="1">
    <citation type="submission" date="2017-06" db="EMBL/GenBank/DDBJ databases">
        <title>Capnocytophaga spp. assemblies.</title>
        <authorList>
            <person name="Gulvik C.A."/>
        </authorList>
    </citation>
    <scope>NUCLEOTIDE SEQUENCE [LARGE SCALE GENOMIC DNA]</scope>
    <source>
        <strain evidence="13">H5594</strain>
    </source>
</reference>
<dbReference type="FunFam" id="3.90.950.10:FF:000001">
    <property type="entry name" value="dITP/XTP pyrophosphatase"/>
    <property type="match status" value="1"/>
</dbReference>
<evidence type="ECO:0000256" key="4">
    <source>
        <dbReference type="ARBA" id="ARBA00022741"/>
    </source>
</evidence>
<feature type="binding site" evidence="10">
    <location>
        <begin position="148"/>
        <end position="151"/>
    </location>
    <ligand>
        <name>substrate</name>
    </ligand>
</feature>
<dbReference type="EMBL" id="CP022388">
    <property type="protein sequence ID" value="ATA91019.1"/>
    <property type="molecule type" value="Genomic_DNA"/>
</dbReference>
<keyword evidence="6 10" id="KW-0460">Magnesium</keyword>
<evidence type="ECO:0000256" key="10">
    <source>
        <dbReference type="HAMAP-Rule" id="MF_01405"/>
    </source>
</evidence>
<comment type="similarity">
    <text evidence="1 10 11">Belongs to the HAM1 NTPase family.</text>
</comment>
<evidence type="ECO:0000256" key="6">
    <source>
        <dbReference type="ARBA" id="ARBA00022842"/>
    </source>
</evidence>
<evidence type="ECO:0000256" key="1">
    <source>
        <dbReference type="ARBA" id="ARBA00008023"/>
    </source>
</evidence>
<dbReference type="GO" id="GO:0009146">
    <property type="term" value="P:purine nucleoside triphosphate catabolic process"/>
    <property type="evidence" value="ECO:0007669"/>
    <property type="project" value="UniProtKB-UniRule"/>
</dbReference>
<dbReference type="HAMAP" id="MF_01405">
    <property type="entry name" value="Non_canon_purine_NTPase"/>
    <property type="match status" value="1"/>
</dbReference>
<dbReference type="InterPro" id="IPR020922">
    <property type="entry name" value="dITP/XTP_pyrophosphatase"/>
</dbReference>
<proteinExistence type="inferred from homology"/>
<feature type="binding site" evidence="10">
    <location>
        <begin position="7"/>
        <end position="12"/>
    </location>
    <ligand>
        <name>substrate</name>
    </ligand>
</feature>
<comment type="catalytic activity">
    <reaction evidence="9 10">
        <text>XTP + H2O = XMP + diphosphate + H(+)</text>
        <dbReference type="Rhea" id="RHEA:28610"/>
        <dbReference type="ChEBI" id="CHEBI:15377"/>
        <dbReference type="ChEBI" id="CHEBI:15378"/>
        <dbReference type="ChEBI" id="CHEBI:33019"/>
        <dbReference type="ChEBI" id="CHEBI:57464"/>
        <dbReference type="ChEBI" id="CHEBI:61314"/>
        <dbReference type="EC" id="3.6.1.66"/>
    </reaction>
</comment>
<comment type="cofactor">
    <cofactor evidence="10">
        <name>Mg(2+)</name>
        <dbReference type="ChEBI" id="CHEBI:18420"/>
    </cofactor>
    <text evidence="10">Binds 1 Mg(2+) ion per subunit.</text>
</comment>
<keyword evidence="4 10" id="KW-0547">Nucleotide-binding</keyword>
<feature type="binding site" evidence="10">
    <location>
        <position position="68"/>
    </location>
    <ligand>
        <name>Mg(2+)</name>
        <dbReference type="ChEBI" id="CHEBI:18420"/>
    </ligand>
</feature>
<evidence type="ECO:0000256" key="8">
    <source>
        <dbReference type="ARBA" id="ARBA00051875"/>
    </source>
</evidence>
<evidence type="ECO:0000256" key="3">
    <source>
        <dbReference type="ARBA" id="ARBA00022723"/>
    </source>
</evidence>
<dbReference type="Gene3D" id="3.90.950.10">
    <property type="match status" value="1"/>
</dbReference>
<evidence type="ECO:0000313" key="12">
    <source>
        <dbReference type="EMBL" id="ATA91019.1"/>
    </source>
</evidence>
<evidence type="ECO:0000256" key="9">
    <source>
        <dbReference type="ARBA" id="ARBA00052017"/>
    </source>
</evidence>
<dbReference type="Pfam" id="PF01725">
    <property type="entry name" value="Ham1p_like"/>
    <property type="match status" value="1"/>
</dbReference>
<dbReference type="CDD" id="cd00515">
    <property type="entry name" value="HAM1"/>
    <property type="match status" value="1"/>
</dbReference>
<feature type="binding site" evidence="10">
    <location>
        <position position="69"/>
    </location>
    <ligand>
        <name>substrate</name>
    </ligand>
</feature>
<evidence type="ECO:0000256" key="11">
    <source>
        <dbReference type="RuleBase" id="RU003781"/>
    </source>
</evidence>
<evidence type="ECO:0000256" key="2">
    <source>
        <dbReference type="ARBA" id="ARBA00011738"/>
    </source>
</evidence>
<sequence length="190" mass="21267">MKLVFATHNPNKLREIQALMPQGIQLLSLTDIGCDTEIEENASTIEGNAVLKAKYVYEKYGFNVFADDTGLEVTALDNKPGVFSARYAGENKNDTDNIALLLKNLEGNPYREARFKTVIALYLSDKLHTFEGIVEGTITEKPIGNEGFGYDPIFKAHTMDKTFAQISAEEKNRISHRGKAFQKLLEFLSK</sequence>
<evidence type="ECO:0000256" key="5">
    <source>
        <dbReference type="ARBA" id="ARBA00022801"/>
    </source>
</evidence>
<dbReference type="PANTHER" id="PTHR11067:SF9">
    <property type="entry name" value="INOSINE TRIPHOSPHATE PYROPHOSPHATASE"/>
    <property type="match status" value="1"/>
</dbReference>
<evidence type="ECO:0000256" key="7">
    <source>
        <dbReference type="ARBA" id="ARBA00023080"/>
    </source>
</evidence>
<gene>
    <name evidence="12" type="ORF">CGC56_01840</name>
</gene>
<dbReference type="GO" id="GO:0046872">
    <property type="term" value="F:metal ion binding"/>
    <property type="evidence" value="ECO:0007669"/>
    <property type="project" value="UniProtKB-KW"/>
</dbReference>
<comment type="subunit">
    <text evidence="2 10">Homodimer.</text>
</comment>
<dbReference type="Proteomes" id="UP000243136">
    <property type="component" value="Chromosome"/>
</dbReference>
<feature type="binding site" evidence="10">
    <location>
        <begin position="176"/>
        <end position="177"/>
    </location>
    <ligand>
        <name>substrate</name>
    </ligand>
</feature>
<dbReference type="EC" id="3.6.1.66" evidence="10"/>
<name>A0A250G0T5_9FLAO</name>
<feature type="binding site" evidence="10">
    <location>
        <position position="171"/>
    </location>
    <ligand>
        <name>substrate</name>
    </ligand>
</feature>
<keyword evidence="5 10" id="KW-0378">Hydrolase</keyword>
<organism evidence="12 13">
    <name type="scientific">Capnocytophaga canimorsus</name>
    <dbReference type="NCBI Taxonomy" id="28188"/>
    <lineage>
        <taxon>Bacteria</taxon>
        <taxon>Pseudomonadati</taxon>
        <taxon>Bacteroidota</taxon>
        <taxon>Flavobacteriia</taxon>
        <taxon>Flavobacteriales</taxon>
        <taxon>Flavobacteriaceae</taxon>
        <taxon>Capnocytophaga</taxon>
    </lineage>
</organism>
<dbReference type="GO" id="GO:0035870">
    <property type="term" value="F:dITP diphosphatase activity"/>
    <property type="evidence" value="ECO:0007669"/>
    <property type="project" value="UniProtKB-UniRule"/>
</dbReference>
<dbReference type="GO" id="GO:0000166">
    <property type="term" value="F:nucleotide binding"/>
    <property type="evidence" value="ECO:0007669"/>
    <property type="project" value="UniProtKB-KW"/>
</dbReference>
<comment type="catalytic activity">
    <reaction evidence="10">
        <text>ITP + H2O = IMP + diphosphate + H(+)</text>
        <dbReference type="Rhea" id="RHEA:29399"/>
        <dbReference type="ChEBI" id="CHEBI:15377"/>
        <dbReference type="ChEBI" id="CHEBI:15378"/>
        <dbReference type="ChEBI" id="CHEBI:33019"/>
        <dbReference type="ChEBI" id="CHEBI:58053"/>
        <dbReference type="ChEBI" id="CHEBI:61402"/>
        <dbReference type="EC" id="3.6.1.66"/>
    </reaction>
</comment>
<accession>A0A250G0T5</accession>
<dbReference type="PANTHER" id="PTHR11067">
    <property type="entry name" value="INOSINE TRIPHOSPHATE PYROPHOSPHATASE/HAM1 PROTEIN"/>
    <property type="match status" value="1"/>
</dbReference>
<keyword evidence="3 10" id="KW-0479">Metal-binding</keyword>
<dbReference type="InterPro" id="IPR002637">
    <property type="entry name" value="RdgB/HAM1"/>
</dbReference>
<dbReference type="GO" id="GO:0005829">
    <property type="term" value="C:cytosol"/>
    <property type="evidence" value="ECO:0007669"/>
    <property type="project" value="TreeGrafter"/>
</dbReference>
<dbReference type="AlphaFoldDB" id="A0A250G0T5"/>
<dbReference type="InterPro" id="IPR029001">
    <property type="entry name" value="ITPase-like_fam"/>
</dbReference>
<feature type="active site" description="Proton acceptor" evidence="10">
    <location>
        <position position="68"/>
    </location>
</feature>
<dbReference type="NCBIfam" id="TIGR00042">
    <property type="entry name" value="RdgB/HAM1 family non-canonical purine NTP pyrophosphatase"/>
    <property type="match status" value="1"/>
</dbReference>
<comment type="catalytic activity">
    <reaction evidence="8 10">
        <text>dITP + H2O = dIMP + diphosphate + H(+)</text>
        <dbReference type="Rhea" id="RHEA:28342"/>
        <dbReference type="ChEBI" id="CHEBI:15377"/>
        <dbReference type="ChEBI" id="CHEBI:15378"/>
        <dbReference type="ChEBI" id="CHEBI:33019"/>
        <dbReference type="ChEBI" id="CHEBI:61194"/>
        <dbReference type="ChEBI" id="CHEBI:61382"/>
        <dbReference type="EC" id="3.6.1.66"/>
    </reaction>
</comment>
<dbReference type="GO" id="GO:0009117">
    <property type="term" value="P:nucleotide metabolic process"/>
    <property type="evidence" value="ECO:0007669"/>
    <property type="project" value="UniProtKB-KW"/>
</dbReference>
<evidence type="ECO:0000313" key="13">
    <source>
        <dbReference type="Proteomes" id="UP000243136"/>
    </source>
</evidence>
<keyword evidence="7 10" id="KW-0546">Nucleotide metabolism</keyword>
<dbReference type="GO" id="GO:0036222">
    <property type="term" value="F:XTP diphosphatase activity"/>
    <property type="evidence" value="ECO:0007669"/>
    <property type="project" value="UniProtKB-UniRule"/>
</dbReference>